<keyword evidence="4" id="KW-0812">Transmembrane</keyword>
<dbReference type="InterPro" id="IPR043128">
    <property type="entry name" value="Rev_trsase/Diguanyl_cyclase"/>
</dbReference>
<dbReference type="GO" id="GO:0052621">
    <property type="term" value="F:diguanylate cyclase activity"/>
    <property type="evidence" value="ECO:0007669"/>
    <property type="project" value="UniProtKB-EC"/>
</dbReference>
<dbReference type="SUPFAM" id="SSF103190">
    <property type="entry name" value="Sensory domain-like"/>
    <property type="match status" value="2"/>
</dbReference>
<dbReference type="Gene3D" id="3.30.70.270">
    <property type="match status" value="1"/>
</dbReference>
<dbReference type="Pfam" id="PF21623">
    <property type="entry name" value="HK_sensor_dom_bact"/>
    <property type="match status" value="1"/>
</dbReference>
<dbReference type="FunFam" id="3.30.70.270:FF:000001">
    <property type="entry name" value="Diguanylate cyclase domain protein"/>
    <property type="match status" value="1"/>
</dbReference>
<dbReference type="PANTHER" id="PTHR45138:SF9">
    <property type="entry name" value="DIGUANYLATE CYCLASE DGCM-RELATED"/>
    <property type="match status" value="1"/>
</dbReference>
<dbReference type="GO" id="GO:0005886">
    <property type="term" value="C:plasma membrane"/>
    <property type="evidence" value="ECO:0007669"/>
    <property type="project" value="TreeGrafter"/>
</dbReference>
<sequence>MDQESDSKSEWSNDFSMKRALLVSFLQVFIPISVLFCGIFYIFSNQTQKYELQTIKIREESALKSASALTSTLFKQKLSDLLVLAEGEIMRQYLHNDNIQTWTQVTREFSLLARRKPKYVQIRLMDTDGKEIVRVNNKNDGPNIVPKSQLQDKSDRYYFKEAITFSQGDIYISPLDLNMEQGVVEEPIVPTIRFATPVYDGYGTKRGILIINYTPAELLDKIEDTFNTLAGDTIMLNSNGYWLMGVDDKKLWGFMYGSEETFSSEQPEVWKAIEKNINGSVTTDTGLYIFQRAYPLNRAGLGSVENIQLRSDADQPHRQDLYWIYVSHISKELLDDLSSIPIYISTIIYLLQFIAIGLISGVFAKKAVKKKFASIKLQQHATTDELTGLSNRRELHKTAEMEFKRAYRFNRDYSILMIDLDNFKEINDSYGHSMGDEVLKHNANICLNSTRTEDLLARYGGEEFVMLLPETNIEGARQLAERICQDVREQPFDSGRGPIAITVSIGVSEIDPDDISYSNILERADGALYQAKREGRNRVATM</sequence>
<dbReference type="AlphaFoldDB" id="A0A7Z1AE15"/>
<dbReference type="EC" id="2.7.7.65" evidence="2"/>
<dbReference type="InterPro" id="IPR029787">
    <property type="entry name" value="Nucleotide_cyclase"/>
</dbReference>
<dbReference type="OrthoDB" id="9812260at2"/>
<dbReference type="InterPro" id="IPR000160">
    <property type="entry name" value="GGDEF_dom"/>
</dbReference>
<comment type="catalytic activity">
    <reaction evidence="3">
        <text>2 GTP = 3',3'-c-di-GMP + 2 diphosphate</text>
        <dbReference type="Rhea" id="RHEA:24898"/>
        <dbReference type="ChEBI" id="CHEBI:33019"/>
        <dbReference type="ChEBI" id="CHEBI:37565"/>
        <dbReference type="ChEBI" id="CHEBI:58805"/>
        <dbReference type="EC" id="2.7.7.65"/>
    </reaction>
</comment>
<evidence type="ECO:0000256" key="3">
    <source>
        <dbReference type="ARBA" id="ARBA00034247"/>
    </source>
</evidence>
<dbReference type="PANTHER" id="PTHR45138">
    <property type="entry name" value="REGULATORY COMPONENTS OF SENSORY TRANSDUCTION SYSTEM"/>
    <property type="match status" value="1"/>
</dbReference>
<dbReference type="Pfam" id="PF00990">
    <property type="entry name" value="GGDEF"/>
    <property type="match status" value="1"/>
</dbReference>
<dbReference type="Gene3D" id="3.30.450.20">
    <property type="entry name" value="PAS domain"/>
    <property type="match status" value="2"/>
</dbReference>
<name>A0A7Z1AE15_9GAMM</name>
<dbReference type="EMBL" id="MARB01000022">
    <property type="protein sequence ID" value="ODJ86397.1"/>
    <property type="molecule type" value="Genomic_DNA"/>
</dbReference>
<dbReference type="GO" id="GO:1902201">
    <property type="term" value="P:negative regulation of bacterial-type flagellum-dependent cell motility"/>
    <property type="evidence" value="ECO:0007669"/>
    <property type="project" value="TreeGrafter"/>
</dbReference>
<comment type="caution">
    <text evidence="6">The sequence shown here is derived from an EMBL/GenBank/DDBJ whole genome shotgun (WGS) entry which is preliminary data.</text>
</comment>
<comment type="cofactor">
    <cofactor evidence="1">
        <name>Mg(2+)</name>
        <dbReference type="ChEBI" id="CHEBI:18420"/>
    </cofactor>
</comment>
<evidence type="ECO:0000256" key="2">
    <source>
        <dbReference type="ARBA" id="ARBA00012528"/>
    </source>
</evidence>
<dbReference type="CDD" id="cd01949">
    <property type="entry name" value="GGDEF"/>
    <property type="match status" value="1"/>
</dbReference>
<gene>
    <name evidence="6" type="primary">pleD_10</name>
    <name evidence="6" type="ORF">CODIS_33160</name>
</gene>
<evidence type="ECO:0000256" key="1">
    <source>
        <dbReference type="ARBA" id="ARBA00001946"/>
    </source>
</evidence>
<proteinExistence type="predicted"/>
<keyword evidence="7" id="KW-1185">Reference proteome</keyword>
<dbReference type="InterPro" id="IPR050469">
    <property type="entry name" value="Diguanylate_Cyclase"/>
</dbReference>
<feature type="transmembrane region" description="Helical" evidence="4">
    <location>
        <begin position="340"/>
        <end position="364"/>
    </location>
</feature>
<accession>A0A7Z1AE15</accession>
<evidence type="ECO:0000259" key="5">
    <source>
        <dbReference type="PROSITE" id="PS50887"/>
    </source>
</evidence>
<feature type="transmembrane region" description="Helical" evidence="4">
    <location>
        <begin position="21"/>
        <end position="43"/>
    </location>
</feature>
<organism evidence="6 7">
    <name type="scientific">Candidatus Thiodiazotropha endolucinida</name>
    <dbReference type="NCBI Taxonomy" id="1655433"/>
    <lineage>
        <taxon>Bacteria</taxon>
        <taxon>Pseudomonadati</taxon>
        <taxon>Pseudomonadota</taxon>
        <taxon>Gammaproteobacteria</taxon>
        <taxon>Chromatiales</taxon>
        <taxon>Sedimenticolaceae</taxon>
        <taxon>Candidatus Thiodiazotropha</taxon>
    </lineage>
</organism>
<dbReference type="SMART" id="SM00267">
    <property type="entry name" value="GGDEF"/>
    <property type="match status" value="1"/>
</dbReference>
<dbReference type="Proteomes" id="UP000094769">
    <property type="component" value="Unassembled WGS sequence"/>
</dbReference>
<feature type="domain" description="GGDEF" evidence="5">
    <location>
        <begin position="411"/>
        <end position="542"/>
    </location>
</feature>
<dbReference type="InterPro" id="IPR029151">
    <property type="entry name" value="Sensor-like_sf"/>
</dbReference>
<evidence type="ECO:0000256" key="4">
    <source>
        <dbReference type="SAM" id="Phobius"/>
    </source>
</evidence>
<dbReference type="InterPro" id="IPR048760">
    <property type="entry name" value="VP0354-like_sensor_dom"/>
</dbReference>
<keyword evidence="4" id="KW-1133">Transmembrane helix</keyword>
<dbReference type="RefSeq" id="WP_069127010.1">
    <property type="nucleotide sequence ID" value="NZ_MARB01000022.1"/>
</dbReference>
<protein>
    <recommendedName>
        <fullName evidence="2">diguanylate cyclase</fullName>
        <ecNumber evidence="2">2.7.7.65</ecNumber>
    </recommendedName>
</protein>
<reference evidence="6 7" key="1">
    <citation type="submission" date="2016-06" db="EMBL/GenBank/DDBJ databases">
        <title>Genome sequence of endosymbiont of Candidatus Endolucinida thiodiazotropha.</title>
        <authorList>
            <person name="Poehlein A."/>
            <person name="Koenig S."/>
            <person name="Heiden S.E."/>
            <person name="Thuermer A."/>
            <person name="Voget S."/>
            <person name="Daniel R."/>
            <person name="Markert S."/>
            <person name="Gros O."/>
            <person name="Schweder T."/>
        </authorList>
    </citation>
    <scope>NUCLEOTIDE SEQUENCE [LARGE SCALE GENOMIC DNA]</scope>
    <source>
        <strain evidence="6 7">COS</strain>
    </source>
</reference>
<keyword evidence="4" id="KW-0472">Membrane</keyword>
<dbReference type="PROSITE" id="PS50887">
    <property type="entry name" value="GGDEF"/>
    <property type="match status" value="1"/>
</dbReference>
<evidence type="ECO:0000313" key="6">
    <source>
        <dbReference type="EMBL" id="ODJ86397.1"/>
    </source>
</evidence>
<dbReference type="SUPFAM" id="SSF55073">
    <property type="entry name" value="Nucleotide cyclase"/>
    <property type="match status" value="1"/>
</dbReference>
<dbReference type="GO" id="GO:0043709">
    <property type="term" value="P:cell adhesion involved in single-species biofilm formation"/>
    <property type="evidence" value="ECO:0007669"/>
    <property type="project" value="TreeGrafter"/>
</dbReference>
<dbReference type="NCBIfam" id="TIGR00254">
    <property type="entry name" value="GGDEF"/>
    <property type="match status" value="1"/>
</dbReference>
<evidence type="ECO:0000313" key="7">
    <source>
        <dbReference type="Proteomes" id="UP000094769"/>
    </source>
</evidence>